<keyword evidence="2" id="KW-1185">Reference proteome</keyword>
<dbReference type="RefSeq" id="WP_066396568.1">
    <property type="nucleotide sequence ID" value="NZ_CP022572.1"/>
</dbReference>
<dbReference type="EMBL" id="CP022572">
    <property type="protein sequence ID" value="AZU61612.1"/>
    <property type="molecule type" value="Genomic_DNA"/>
</dbReference>
<reference evidence="1 2" key="1">
    <citation type="submission" date="2017-07" db="EMBL/GenBank/DDBJ databases">
        <title>The complete genome sequence of Bacillus mesonae strain H20-5, an efficient strain improving plant abiotic stress resistance.</title>
        <authorList>
            <person name="Kim S.Y."/>
            <person name="Song H."/>
            <person name="Sang M.K."/>
            <person name="Weon H.-Y."/>
            <person name="Song J."/>
        </authorList>
    </citation>
    <scope>NUCLEOTIDE SEQUENCE [LARGE SCALE GENOMIC DNA]</scope>
    <source>
        <strain evidence="1 2">H20-5</strain>
    </source>
</reference>
<name>A0A3Q9QUD7_9BACI</name>
<dbReference type="KEGG" id="nmk:CHR53_10180"/>
<organism evidence="1 2">
    <name type="scientific">Neobacillus mesonae</name>
    <dbReference type="NCBI Taxonomy" id="1193713"/>
    <lineage>
        <taxon>Bacteria</taxon>
        <taxon>Bacillati</taxon>
        <taxon>Bacillota</taxon>
        <taxon>Bacilli</taxon>
        <taxon>Bacillales</taxon>
        <taxon>Bacillaceae</taxon>
        <taxon>Neobacillus</taxon>
    </lineage>
</organism>
<protein>
    <submittedName>
        <fullName evidence="1">Uncharacterized protein</fullName>
    </submittedName>
</protein>
<dbReference type="Proteomes" id="UP000282892">
    <property type="component" value="Chromosome"/>
</dbReference>
<dbReference type="AlphaFoldDB" id="A0A3Q9QUD7"/>
<gene>
    <name evidence="1" type="ORF">CHR53_10180</name>
</gene>
<dbReference type="OrthoDB" id="2666601at2"/>
<dbReference type="STRING" id="1193713.GCA_001636315_04471"/>
<accession>A0A3Q9QUD7</accession>
<evidence type="ECO:0000313" key="1">
    <source>
        <dbReference type="EMBL" id="AZU61612.1"/>
    </source>
</evidence>
<sequence length="134" mass="15182">MNHRTDYSYWPFPAIQFPYFISGYITNVNFNPNEAKQKIEIEKKAEENKKNKKDKVTKALIHIENLQAGTVSNASGIFTGKNIQIGWSSHGKSNSGFGSLGGRNNKVNKNTNVVYDNDQIDTPIDGREVLYERK</sequence>
<evidence type="ECO:0000313" key="2">
    <source>
        <dbReference type="Proteomes" id="UP000282892"/>
    </source>
</evidence>
<proteinExistence type="predicted"/>